<dbReference type="Proteomes" id="UP001601627">
    <property type="component" value="Unassembled WGS sequence"/>
</dbReference>
<comment type="caution">
    <text evidence="3">The sequence shown here is derived from an EMBL/GenBank/DDBJ whole genome shotgun (WGS) entry which is preliminary data.</text>
</comment>
<reference evidence="3 4" key="1">
    <citation type="submission" date="2024-09" db="EMBL/GenBank/DDBJ databases">
        <title>The Natural Products Discovery Center: Release of the First 8490 Sequenced Strains for Exploring Actinobacteria Biosynthetic Diversity.</title>
        <authorList>
            <person name="Kalkreuter E."/>
            <person name="Kautsar S.A."/>
            <person name="Yang D."/>
            <person name="Bader C.D."/>
            <person name="Teijaro C.N."/>
            <person name="Fluegel L."/>
            <person name="Davis C.M."/>
            <person name="Simpson J.R."/>
            <person name="Lauterbach L."/>
            <person name="Steele A.D."/>
            <person name="Gui C."/>
            <person name="Meng S."/>
            <person name="Li G."/>
            <person name="Viehrig K."/>
            <person name="Ye F."/>
            <person name="Su P."/>
            <person name="Kiefer A.F."/>
            <person name="Nichols A."/>
            <person name="Cepeda A.J."/>
            <person name="Yan W."/>
            <person name="Fan B."/>
            <person name="Jiang Y."/>
            <person name="Adhikari A."/>
            <person name="Zheng C.-J."/>
            <person name="Schuster L."/>
            <person name="Cowan T.M."/>
            <person name="Smanski M.J."/>
            <person name="Chevrette M.G."/>
            <person name="De Carvalho L.P.S."/>
            <person name="Shen B."/>
        </authorList>
    </citation>
    <scope>NUCLEOTIDE SEQUENCE [LARGE SCALE GENOMIC DNA]</scope>
    <source>
        <strain evidence="3 4">NPDC058328</strain>
    </source>
</reference>
<accession>A0ABW6QI82</accession>
<dbReference type="InterPro" id="IPR015330">
    <property type="entry name" value="DNA_primase/pol_bifunc_N"/>
</dbReference>
<sequence>MPAELRFSSNNPRQPPSVPVVSVASALATASWCARHGWPVHPLAAGRKTPVANCTRCRTTRHTAAECPCLPAGGWCHGFHAATLDQRRIAEWWGNRPKLGVGVACGPARLVVIDIDAHPTQPPNRDRILPGIPIADHVDLTGLANGFHTMAVLAALRGQPSPADDTSTLRVRTPSGGLHIWYRATGTRRWHCSSGSGPGRALAWQVDVRAHGGYIVAPGTSTSHGTYTPVGDVREPAVLPSWLAQELERTGHLSSPTVPAPRSVPPRARQAVLAAGGGRNATHRRLLAAVLAPIEACGQLSEGAGFSDVLNRAAFTLGGLVAAGRITQEDAERALKEAAATARPGQERRSEQIIRSGLAAGLKHPLPPRGGRP</sequence>
<keyword evidence="4" id="KW-1185">Reference proteome</keyword>
<dbReference type="CDD" id="cd04859">
    <property type="entry name" value="Prim_Pol"/>
    <property type="match status" value="1"/>
</dbReference>
<dbReference type="Pfam" id="PF09250">
    <property type="entry name" value="Prim-Pol"/>
    <property type="match status" value="1"/>
</dbReference>
<dbReference type="SUPFAM" id="SSF56747">
    <property type="entry name" value="Prim-pol domain"/>
    <property type="match status" value="1"/>
</dbReference>
<gene>
    <name evidence="3" type="ORF">ACFVZC_36140</name>
</gene>
<evidence type="ECO:0000313" key="4">
    <source>
        <dbReference type="Proteomes" id="UP001601627"/>
    </source>
</evidence>
<evidence type="ECO:0000313" key="3">
    <source>
        <dbReference type="EMBL" id="MFF1278745.1"/>
    </source>
</evidence>
<evidence type="ECO:0000256" key="1">
    <source>
        <dbReference type="SAM" id="MobiDB-lite"/>
    </source>
</evidence>
<name>A0ABW6QI82_9ACTN</name>
<dbReference type="RefSeq" id="WP_388241500.1">
    <property type="nucleotide sequence ID" value="NZ_JBHVZQ010000067.1"/>
</dbReference>
<feature type="region of interest" description="Disordered" evidence="1">
    <location>
        <begin position="335"/>
        <end position="373"/>
    </location>
</feature>
<protein>
    <submittedName>
        <fullName evidence="3">Bifunctional DNA primase/polymerase</fullName>
    </submittedName>
</protein>
<dbReference type="SMART" id="SM00943">
    <property type="entry name" value="Prim-Pol"/>
    <property type="match status" value="1"/>
</dbReference>
<proteinExistence type="predicted"/>
<dbReference type="EMBL" id="JBHVZQ010000067">
    <property type="protein sequence ID" value="MFF1278745.1"/>
    <property type="molecule type" value="Genomic_DNA"/>
</dbReference>
<feature type="domain" description="DNA primase/polymerase bifunctional N-terminal" evidence="2">
    <location>
        <begin position="30"/>
        <end position="243"/>
    </location>
</feature>
<evidence type="ECO:0000259" key="2">
    <source>
        <dbReference type="SMART" id="SM00943"/>
    </source>
</evidence>
<organism evidence="3 4">
    <name type="scientific">Streptomyces marokkonensis</name>
    <dbReference type="NCBI Taxonomy" id="324855"/>
    <lineage>
        <taxon>Bacteria</taxon>
        <taxon>Bacillati</taxon>
        <taxon>Actinomycetota</taxon>
        <taxon>Actinomycetes</taxon>
        <taxon>Kitasatosporales</taxon>
        <taxon>Streptomycetaceae</taxon>
        <taxon>Streptomyces</taxon>
    </lineage>
</organism>